<dbReference type="AlphaFoldDB" id="A0A285D668"/>
<evidence type="ECO:0000313" key="2">
    <source>
        <dbReference type="Proteomes" id="UP000219546"/>
    </source>
</evidence>
<name>A0A285D668_9BACI</name>
<dbReference type="EMBL" id="OAOP01000011">
    <property type="protein sequence ID" value="SNX75324.1"/>
    <property type="molecule type" value="Genomic_DNA"/>
</dbReference>
<reference evidence="1 2" key="1">
    <citation type="submission" date="2017-08" db="EMBL/GenBank/DDBJ databases">
        <authorList>
            <person name="de Groot N.N."/>
        </authorList>
    </citation>
    <scope>NUCLEOTIDE SEQUENCE [LARGE SCALE GENOMIC DNA]</scope>
    <source>
        <strain evidence="1 2">JC228</strain>
    </source>
</reference>
<evidence type="ECO:0000313" key="1">
    <source>
        <dbReference type="EMBL" id="SNX75324.1"/>
    </source>
</evidence>
<proteinExistence type="predicted"/>
<sequence length="68" mass="7654">MEQCPLCKSLLRIGITSYSFENDDTPDKETIAYTNLPMLCVNSTCENYAGKDLSNPNKIVTTVRHKIN</sequence>
<protein>
    <submittedName>
        <fullName evidence="1">Uncharacterized protein</fullName>
    </submittedName>
</protein>
<dbReference type="Proteomes" id="UP000219546">
    <property type="component" value="Unassembled WGS sequence"/>
</dbReference>
<keyword evidence="2" id="KW-1185">Reference proteome</keyword>
<organism evidence="1 2">
    <name type="scientific">Bacillus oleivorans</name>
    <dbReference type="NCBI Taxonomy" id="1448271"/>
    <lineage>
        <taxon>Bacteria</taxon>
        <taxon>Bacillati</taxon>
        <taxon>Bacillota</taxon>
        <taxon>Bacilli</taxon>
        <taxon>Bacillales</taxon>
        <taxon>Bacillaceae</taxon>
        <taxon>Bacillus</taxon>
    </lineage>
</organism>
<gene>
    <name evidence="1" type="ORF">SAMN05877753_111159</name>
</gene>
<accession>A0A285D668</accession>